<gene>
    <name evidence="2" type="ORF">UZ20_WS6002000048</name>
</gene>
<proteinExistence type="predicted"/>
<dbReference type="Pfam" id="PF08984">
    <property type="entry name" value="DUF1858"/>
    <property type="match status" value="1"/>
</dbReference>
<dbReference type="InterPro" id="IPR038062">
    <property type="entry name" value="ScdA-like_N_sf"/>
</dbReference>
<feature type="domain" description="DUF1858" evidence="1">
    <location>
        <begin position="28"/>
        <end position="74"/>
    </location>
</feature>
<dbReference type="InterPro" id="IPR023883">
    <property type="entry name" value="CHP03980_redox-disulphide"/>
</dbReference>
<dbReference type="Gene3D" id="1.10.3910.10">
    <property type="entry name" value="SP0561-like"/>
    <property type="match status" value="1"/>
</dbReference>
<dbReference type="Proteomes" id="UP000070449">
    <property type="component" value="Unassembled WGS sequence"/>
</dbReference>
<evidence type="ECO:0000313" key="2">
    <source>
        <dbReference type="EMBL" id="KXK10134.1"/>
    </source>
</evidence>
<sequence>MLILGSTQPECYTLSVKNKQSEQNLILPETMIAEIAELYPEVVKFLVQEYGFHCVGCFASQFESLEQGAWVHGIIDSDFDEMLKKINEIAANENG</sequence>
<accession>A0A136KL47</accession>
<dbReference type="PANTHER" id="PTHR39341">
    <property type="entry name" value="BSL7085 PROTEIN"/>
    <property type="match status" value="1"/>
</dbReference>
<dbReference type="EMBL" id="JYPD01000008">
    <property type="protein sequence ID" value="KXK10134.1"/>
    <property type="molecule type" value="Genomic_DNA"/>
</dbReference>
<dbReference type="STRING" id="1617427.UZ20_WS6002000048"/>
<reference evidence="2 3" key="1">
    <citation type="submission" date="2015-02" db="EMBL/GenBank/DDBJ databases">
        <title>Improved understanding of the partial-nitritation anammox process through 23 genomes representing the majority of the microbial community.</title>
        <authorList>
            <person name="Speth D.R."/>
            <person name="In T Zandt M."/>
            <person name="Guerrero Cruz S."/>
            <person name="Jetten M.S."/>
            <person name="Dutilh B.E."/>
        </authorList>
    </citation>
    <scope>NUCLEOTIDE SEQUENCE [LARGE SCALE GENOMIC DNA]</scope>
    <source>
        <strain evidence="2">OLB21</strain>
    </source>
</reference>
<dbReference type="AlphaFoldDB" id="A0A136KL47"/>
<dbReference type="SUPFAM" id="SSF140683">
    <property type="entry name" value="SP0561-like"/>
    <property type="match status" value="1"/>
</dbReference>
<protein>
    <recommendedName>
        <fullName evidence="1">DUF1858 domain-containing protein</fullName>
    </recommendedName>
</protein>
<dbReference type="InterPro" id="IPR015077">
    <property type="entry name" value="DUF1858"/>
</dbReference>
<comment type="caution">
    <text evidence="2">The sequence shown here is derived from an EMBL/GenBank/DDBJ whole genome shotgun (WGS) entry which is preliminary data.</text>
</comment>
<evidence type="ECO:0000313" key="3">
    <source>
        <dbReference type="Proteomes" id="UP000070449"/>
    </source>
</evidence>
<evidence type="ECO:0000259" key="1">
    <source>
        <dbReference type="Pfam" id="PF08984"/>
    </source>
</evidence>
<organism evidence="2 3">
    <name type="scientific">candidate division WS6 bacterium OLB21</name>
    <dbReference type="NCBI Taxonomy" id="1617427"/>
    <lineage>
        <taxon>Bacteria</taxon>
        <taxon>Candidatus Dojkabacteria</taxon>
    </lineage>
</organism>
<name>A0A136KL47_9BACT</name>
<dbReference type="PANTHER" id="PTHR39341:SF1">
    <property type="entry name" value="DUF1858 DOMAIN-CONTAINING PROTEIN"/>
    <property type="match status" value="1"/>
</dbReference>
<dbReference type="NCBIfam" id="TIGR03980">
    <property type="entry name" value="prismane_assoc"/>
    <property type="match status" value="1"/>
</dbReference>